<evidence type="ECO:0000256" key="2">
    <source>
        <dbReference type="ARBA" id="ARBA00022801"/>
    </source>
</evidence>
<dbReference type="Pfam" id="PF03061">
    <property type="entry name" value="4HBT"/>
    <property type="match status" value="1"/>
</dbReference>
<name>A0A0S2TH48_9GAMM</name>
<reference evidence="5" key="1">
    <citation type="submission" date="2015-10" db="EMBL/GenBank/DDBJ databases">
        <title>Description of Candidatus Tenderia electrophaga gen. nov, sp. nov., an Uncultivated Electroautotroph from a Biocathode Enrichment.</title>
        <authorList>
            <person name="Eddie B.J."/>
            <person name="Malanoski A.P."/>
            <person name="Wang Z."/>
            <person name="Hall R.J."/>
            <person name="Oh S.D."/>
            <person name="Heiner C."/>
            <person name="Lin B."/>
            <person name="Strycharz-Glaven S.M."/>
        </authorList>
    </citation>
    <scope>NUCLEOTIDE SEQUENCE [LARGE SCALE GENOMIC DNA]</scope>
    <source>
        <strain evidence="5">NRL1</strain>
    </source>
</reference>
<dbReference type="InterPro" id="IPR033120">
    <property type="entry name" value="HOTDOG_ACOT"/>
</dbReference>
<evidence type="ECO:0000256" key="1">
    <source>
        <dbReference type="ARBA" id="ARBA00010458"/>
    </source>
</evidence>
<organism evidence="5 6">
    <name type="scientific">Candidatus Tenderia electrophaga</name>
    <dbReference type="NCBI Taxonomy" id="1748243"/>
    <lineage>
        <taxon>Bacteria</taxon>
        <taxon>Pseudomonadati</taxon>
        <taxon>Pseudomonadota</taxon>
        <taxon>Gammaproteobacteria</taxon>
        <taxon>Candidatus Tenderiales</taxon>
        <taxon>Candidatus Tenderiaceae</taxon>
        <taxon>Candidatus Tenderia</taxon>
    </lineage>
</organism>
<evidence type="ECO:0000313" key="5">
    <source>
        <dbReference type="EMBL" id="ALP54471.1"/>
    </source>
</evidence>
<dbReference type="Gene3D" id="3.10.129.10">
    <property type="entry name" value="Hotdog Thioesterase"/>
    <property type="match status" value="1"/>
</dbReference>
<dbReference type="InterPro" id="IPR040170">
    <property type="entry name" value="Cytosol_ACT"/>
</dbReference>
<gene>
    <name evidence="5" type="ORF">Tel_15675</name>
</gene>
<sequence>MSDVMPEHTQPTIRVVAMPADANAAGDIFGGWIMSQVDIAGSVVAHRRAKGRVVTVAVNSFEFHQPVFVGDVVSCYAEVVRVGNTSLTLDVKVFAERNRVETPLKVTQATLTYVAVGEDRKPRRVDPS</sequence>
<dbReference type="GO" id="GO:0009062">
    <property type="term" value="P:fatty acid catabolic process"/>
    <property type="evidence" value="ECO:0007669"/>
    <property type="project" value="TreeGrafter"/>
</dbReference>
<accession>A0A0S2TH48</accession>
<evidence type="ECO:0000259" key="4">
    <source>
        <dbReference type="PROSITE" id="PS51770"/>
    </source>
</evidence>
<dbReference type="GO" id="GO:0006637">
    <property type="term" value="P:acyl-CoA metabolic process"/>
    <property type="evidence" value="ECO:0007669"/>
    <property type="project" value="TreeGrafter"/>
</dbReference>
<dbReference type="PANTHER" id="PTHR11049:SF5">
    <property type="entry name" value="ACYL-COA THIOESTER HYDROLASE YCIA"/>
    <property type="match status" value="1"/>
</dbReference>
<evidence type="ECO:0000256" key="3">
    <source>
        <dbReference type="PROSITE-ProRule" id="PRU01106"/>
    </source>
</evidence>
<keyword evidence="6" id="KW-1185">Reference proteome</keyword>
<dbReference type="CDD" id="cd03442">
    <property type="entry name" value="BFIT_BACH"/>
    <property type="match status" value="1"/>
</dbReference>
<dbReference type="GO" id="GO:0005829">
    <property type="term" value="C:cytosol"/>
    <property type="evidence" value="ECO:0007669"/>
    <property type="project" value="TreeGrafter"/>
</dbReference>
<feature type="domain" description="HotDog ACOT-type" evidence="4">
    <location>
        <begin position="7"/>
        <end position="119"/>
    </location>
</feature>
<keyword evidence="2 3" id="KW-0378">Hydrolase</keyword>
<dbReference type="Proteomes" id="UP000055136">
    <property type="component" value="Chromosome"/>
</dbReference>
<dbReference type="InterPro" id="IPR006683">
    <property type="entry name" value="Thioestr_dom"/>
</dbReference>
<comment type="similarity">
    <text evidence="1">Belongs to the acyl coenzyme A hydrolase family.</text>
</comment>
<dbReference type="EMBL" id="CP013099">
    <property type="protein sequence ID" value="ALP54471.1"/>
    <property type="molecule type" value="Genomic_DNA"/>
</dbReference>
<evidence type="ECO:0000313" key="6">
    <source>
        <dbReference type="Proteomes" id="UP000055136"/>
    </source>
</evidence>
<dbReference type="PANTHER" id="PTHR11049">
    <property type="entry name" value="ACYL COENZYME A THIOESTER HYDROLASE"/>
    <property type="match status" value="1"/>
</dbReference>
<dbReference type="SUPFAM" id="SSF54637">
    <property type="entry name" value="Thioesterase/thiol ester dehydrase-isomerase"/>
    <property type="match status" value="1"/>
</dbReference>
<dbReference type="PROSITE" id="PS51770">
    <property type="entry name" value="HOTDOG_ACOT"/>
    <property type="match status" value="1"/>
</dbReference>
<proteinExistence type="inferred from homology"/>
<dbReference type="AlphaFoldDB" id="A0A0S2TH48"/>
<dbReference type="KEGG" id="tee:Tel_15675"/>
<protein>
    <submittedName>
        <fullName evidence="5">Acyl-CoA thioesterase</fullName>
    </submittedName>
</protein>
<dbReference type="STRING" id="1748243.Tel_15675"/>
<dbReference type="InterPro" id="IPR029069">
    <property type="entry name" value="HotDog_dom_sf"/>
</dbReference>
<dbReference type="GO" id="GO:0052816">
    <property type="term" value="F:long-chain fatty acyl-CoA hydrolase activity"/>
    <property type="evidence" value="ECO:0007669"/>
    <property type="project" value="TreeGrafter"/>
</dbReference>